<accession>A0A1L4FT15</accession>
<dbReference type="Proteomes" id="UP000184322">
    <property type="component" value="Chromosome"/>
</dbReference>
<keyword evidence="2" id="KW-0732">Signal</keyword>
<feature type="signal peptide" evidence="2">
    <location>
        <begin position="1"/>
        <end position="19"/>
    </location>
</feature>
<dbReference type="AlphaFoldDB" id="A0A1L4FT15"/>
<evidence type="ECO:0008006" key="5">
    <source>
        <dbReference type="Google" id="ProtNLM"/>
    </source>
</evidence>
<organism evidence="3 4">
    <name type="scientific">Mycoplasmopsis pullorum</name>
    <dbReference type="NCBI Taxonomy" id="48003"/>
    <lineage>
        <taxon>Bacteria</taxon>
        <taxon>Bacillati</taxon>
        <taxon>Mycoplasmatota</taxon>
        <taxon>Mycoplasmoidales</taxon>
        <taxon>Metamycoplasmataceae</taxon>
        <taxon>Mycoplasmopsis</taxon>
    </lineage>
</organism>
<evidence type="ECO:0000313" key="3">
    <source>
        <dbReference type="EMBL" id="APJ38738.1"/>
    </source>
</evidence>
<dbReference type="RefSeq" id="WP_073372739.1">
    <property type="nucleotide sequence ID" value="NZ_CP017813.1"/>
</dbReference>
<gene>
    <name evidence="3" type="ORF">BLA55_03700</name>
</gene>
<evidence type="ECO:0000256" key="2">
    <source>
        <dbReference type="SAM" id="SignalP"/>
    </source>
</evidence>
<dbReference type="Gene3D" id="3.40.50.11110">
    <property type="entry name" value="Sialyltransferase, C-terminal GT-B Rossman nucleotide-binding domain"/>
    <property type="match status" value="1"/>
</dbReference>
<reference evidence="4" key="1">
    <citation type="submission" date="2016-10" db="EMBL/GenBank/DDBJ databases">
        <authorList>
            <person name="Beylefeld A."/>
            <person name="Abolnik C."/>
        </authorList>
    </citation>
    <scope>NUCLEOTIDE SEQUENCE [LARGE SCALE GENOMIC DNA]</scope>
    <source>
        <strain evidence="4">B359_6</strain>
    </source>
</reference>
<keyword evidence="4" id="KW-1185">Reference proteome</keyword>
<name>A0A1L4FT15_9BACT</name>
<dbReference type="STRING" id="48003.BLA55_03700"/>
<dbReference type="PROSITE" id="PS51257">
    <property type="entry name" value="PROKAR_LIPOPROTEIN"/>
    <property type="match status" value="1"/>
</dbReference>
<proteinExistence type="predicted"/>
<sequence length="601" mass="71161">MKKLFITLSLLSTSILVPSATGCYNQSQTKPDKPVEPEKPSEPKDEIKLPYVNDPISKEKLQVNSTSLNLTWKQNADSLYYSFFNDIVESAQNDIPSVFINRNAAQVFISGLISIISQLELSKNLDYKYNDNLYLVDASVWNYAKRLQKNNRFDFNTLLTQYGDIVKENKEVDIDKGRILILEDTKYISDQENPYNVFPRSLNELLLYLKPYLDAGVQLFDFFIPDISFIGMRDELRNWIIKHANKITILSDGNAQPYKFIRDNYISWSKNQKTHYTREELLKYWNEFKTSEGLDLKINYHFFYGLDDKIKIYNLNKNYIIEMNDKFDENNMSWAKLNINAYPLNPKTIYEYLGLPDSIINDTYLKVNNLYERSFLDFIIEGSQNYDSNKKNLIFMGSSLFRKTEEGQWRFETQKYALDEIHEFFAKIQELYPKSEYNYFFKLHPVYNLEDSKTYLNYLLGENANDAILLNSGIAWENMLLVDYENIKNNKSILFDEQGNSKTQLYGIQGTTTVLLSTMTFLRESFNWDNDKVKWFVDIQNFPLSNTFNIVKRDIHYKDPDKAFEANKQEMRNVYYYFTYSKDFPTSKEWIDMREFLKRTK</sequence>
<evidence type="ECO:0000313" key="4">
    <source>
        <dbReference type="Proteomes" id="UP000184322"/>
    </source>
</evidence>
<feature type="compositionally biased region" description="Basic and acidic residues" evidence="1">
    <location>
        <begin position="30"/>
        <end position="48"/>
    </location>
</feature>
<dbReference type="EMBL" id="CP017813">
    <property type="protein sequence ID" value="APJ38738.1"/>
    <property type="molecule type" value="Genomic_DNA"/>
</dbReference>
<evidence type="ECO:0000256" key="1">
    <source>
        <dbReference type="SAM" id="MobiDB-lite"/>
    </source>
</evidence>
<feature type="chain" id="PRO_5012430890" description="Lipoprotein" evidence="2">
    <location>
        <begin position="20"/>
        <end position="601"/>
    </location>
</feature>
<dbReference type="KEGG" id="mpul:BLA55_03700"/>
<protein>
    <recommendedName>
        <fullName evidence="5">Lipoprotein</fullName>
    </recommendedName>
</protein>
<dbReference type="OrthoDB" id="395330at2"/>
<feature type="region of interest" description="Disordered" evidence="1">
    <location>
        <begin position="24"/>
        <end position="48"/>
    </location>
</feature>